<gene>
    <name evidence="2" type="ORF">SEMRO_697_G189120.1</name>
</gene>
<evidence type="ECO:0008006" key="4">
    <source>
        <dbReference type="Google" id="ProtNLM"/>
    </source>
</evidence>
<comment type="caution">
    <text evidence="2">The sequence shown here is derived from an EMBL/GenBank/DDBJ whole genome shotgun (WGS) entry which is preliminary data.</text>
</comment>
<feature type="region of interest" description="Disordered" evidence="1">
    <location>
        <begin position="35"/>
        <end position="58"/>
    </location>
</feature>
<feature type="region of interest" description="Disordered" evidence="1">
    <location>
        <begin position="1"/>
        <end position="21"/>
    </location>
</feature>
<evidence type="ECO:0000313" key="3">
    <source>
        <dbReference type="Proteomes" id="UP001153069"/>
    </source>
</evidence>
<keyword evidence="3" id="KW-1185">Reference proteome</keyword>
<proteinExistence type="predicted"/>
<protein>
    <recommendedName>
        <fullName evidence="4">CRAL-TRIO domain-containing protein</fullName>
    </recommendedName>
</protein>
<dbReference type="InterPro" id="IPR036865">
    <property type="entry name" value="CRAL-TRIO_dom_sf"/>
</dbReference>
<dbReference type="SUPFAM" id="SSF52087">
    <property type="entry name" value="CRAL/TRIO domain"/>
    <property type="match status" value="1"/>
</dbReference>
<reference evidence="2" key="1">
    <citation type="submission" date="2020-06" db="EMBL/GenBank/DDBJ databases">
        <authorList>
            <consortium name="Plant Systems Biology data submission"/>
        </authorList>
    </citation>
    <scope>NUCLEOTIDE SEQUENCE</scope>
    <source>
        <strain evidence="2">D6</strain>
    </source>
</reference>
<evidence type="ECO:0000313" key="2">
    <source>
        <dbReference type="EMBL" id="CAB9515168.1"/>
    </source>
</evidence>
<dbReference type="Proteomes" id="UP001153069">
    <property type="component" value="Unassembled WGS sequence"/>
</dbReference>
<accession>A0A9N8HHC5</accession>
<dbReference type="AlphaFoldDB" id="A0A9N8HHC5"/>
<dbReference type="EMBL" id="CAICTM010000696">
    <property type="protein sequence ID" value="CAB9515168.1"/>
    <property type="molecule type" value="Genomic_DNA"/>
</dbReference>
<sequence length="316" mass="36049">MNEGDGDPIHGPPPHQVPEGGEIQRALDALNNLNDQDSQHAANGDIQFDEIPALGPTDGGRMELSDHERQWALDIKEEMIRDPELDVMSDYDIAQIALVDQGDTEAAIDRAYKMQGFKMEFDVIDEPAHGRRILQQFMDLFPDLLLCFSYSHPLERYVVAMDGTKFDAKTLKHNPQALQTMMCVGYYIYHALNPDFESIRQGVILLAECGGFCWTQHLSMDLFKMITSDFISVYPVKWNKIRHFHTSLFFNLVSSMAKPLMPSDFKEVFEVGCVSLLGRLDEVYLTPTREAATERFKDRLATSLQRRYQNASEFTL</sequence>
<evidence type="ECO:0000256" key="1">
    <source>
        <dbReference type="SAM" id="MobiDB-lite"/>
    </source>
</evidence>
<name>A0A9N8HHC5_9STRA</name>
<organism evidence="2 3">
    <name type="scientific">Seminavis robusta</name>
    <dbReference type="NCBI Taxonomy" id="568900"/>
    <lineage>
        <taxon>Eukaryota</taxon>
        <taxon>Sar</taxon>
        <taxon>Stramenopiles</taxon>
        <taxon>Ochrophyta</taxon>
        <taxon>Bacillariophyta</taxon>
        <taxon>Bacillariophyceae</taxon>
        <taxon>Bacillariophycidae</taxon>
        <taxon>Naviculales</taxon>
        <taxon>Naviculaceae</taxon>
        <taxon>Seminavis</taxon>
    </lineage>
</organism>
<dbReference type="Gene3D" id="3.40.525.10">
    <property type="entry name" value="CRAL-TRIO lipid binding domain"/>
    <property type="match status" value="1"/>
</dbReference>